<gene>
    <name evidence="1" type="ORF">L1987_35746</name>
</gene>
<protein>
    <submittedName>
        <fullName evidence="1">Uncharacterized protein</fullName>
    </submittedName>
</protein>
<reference evidence="1 2" key="2">
    <citation type="journal article" date="2022" name="Mol. Ecol. Resour.">
        <title>The genomes of chicory, endive, great burdock and yacon provide insights into Asteraceae paleo-polyploidization history and plant inulin production.</title>
        <authorList>
            <person name="Fan W."/>
            <person name="Wang S."/>
            <person name="Wang H."/>
            <person name="Wang A."/>
            <person name="Jiang F."/>
            <person name="Liu H."/>
            <person name="Zhao H."/>
            <person name="Xu D."/>
            <person name="Zhang Y."/>
        </authorList>
    </citation>
    <scope>NUCLEOTIDE SEQUENCE [LARGE SCALE GENOMIC DNA]</scope>
    <source>
        <strain evidence="2">cv. Yunnan</strain>
        <tissue evidence="1">Leaves</tissue>
    </source>
</reference>
<comment type="caution">
    <text evidence="1">The sequence shown here is derived from an EMBL/GenBank/DDBJ whole genome shotgun (WGS) entry which is preliminary data.</text>
</comment>
<reference evidence="2" key="1">
    <citation type="journal article" date="2022" name="Mol. Ecol. Resour.">
        <title>The genomes of chicory, endive, great burdock and yacon provide insights into Asteraceae palaeo-polyploidization history and plant inulin production.</title>
        <authorList>
            <person name="Fan W."/>
            <person name="Wang S."/>
            <person name="Wang H."/>
            <person name="Wang A."/>
            <person name="Jiang F."/>
            <person name="Liu H."/>
            <person name="Zhao H."/>
            <person name="Xu D."/>
            <person name="Zhang Y."/>
        </authorList>
    </citation>
    <scope>NUCLEOTIDE SEQUENCE [LARGE SCALE GENOMIC DNA]</scope>
    <source>
        <strain evidence="2">cv. Yunnan</strain>
    </source>
</reference>
<dbReference type="EMBL" id="CM042029">
    <property type="protein sequence ID" value="KAI3793132.1"/>
    <property type="molecule type" value="Genomic_DNA"/>
</dbReference>
<proteinExistence type="predicted"/>
<accession>A0ACB9HBN5</accession>
<evidence type="ECO:0000313" key="2">
    <source>
        <dbReference type="Proteomes" id="UP001056120"/>
    </source>
</evidence>
<dbReference type="Proteomes" id="UP001056120">
    <property type="component" value="Linkage Group LG12"/>
</dbReference>
<organism evidence="1 2">
    <name type="scientific">Smallanthus sonchifolius</name>
    <dbReference type="NCBI Taxonomy" id="185202"/>
    <lineage>
        <taxon>Eukaryota</taxon>
        <taxon>Viridiplantae</taxon>
        <taxon>Streptophyta</taxon>
        <taxon>Embryophyta</taxon>
        <taxon>Tracheophyta</taxon>
        <taxon>Spermatophyta</taxon>
        <taxon>Magnoliopsida</taxon>
        <taxon>eudicotyledons</taxon>
        <taxon>Gunneridae</taxon>
        <taxon>Pentapetalae</taxon>
        <taxon>asterids</taxon>
        <taxon>campanulids</taxon>
        <taxon>Asterales</taxon>
        <taxon>Asteraceae</taxon>
        <taxon>Asteroideae</taxon>
        <taxon>Heliantheae alliance</taxon>
        <taxon>Millerieae</taxon>
        <taxon>Smallanthus</taxon>
    </lineage>
</organism>
<sequence>MDDERQALLQFKHGLIDDGADRLASWVPEENSDCCKWDGIVCDNITGHVHKIHLPGNCYYNTRKTDEECLKQKLTGLRCLHHLDMSGLNLSKAIDWLQVINTLPSLTELHLSDSELMHIHPHVASLNLTSLSLLDLSRNYFSESLVPQWIFGITSLVSLDLSGCNFHGPIPIRRSEGFHNMTALELLHVSENDFMNSSSVLKGLSSSKLISLDIRECGVPSSILDSLHNLTSLLSLDLSYNRLTKTIPKSLGNLCNLRDIDLSDNSLDINCIHNEIVTLDLPNMLMSLFDP</sequence>
<name>A0ACB9HBN5_9ASTR</name>
<evidence type="ECO:0000313" key="1">
    <source>
        <dbReference type="EMBL" id="KAI3793132.1"/>
    </source>
</evidence>
<keyword evidence="2" id="KW-1185">Reference proteome</keyword>